<sequence>MRGGGADALVTEGGSCQSFTDEARLWLRWLAWCRASRRSPRLMIAHHEGAIEMAKTGQEQGANDEARKLAETIVPGAPAGGIARCVSDVGMSAGSRRPRP</sequence>
<dbReference type="Gene3D" id="1.20.1260.10">
    <property type="match status" value="1"/>
</dbReference>
<keyword evidence="3" id="KW-1185">Reference proteome</keyword>
<comment type="caution">
    <text evidence="2">The sequence shown here is derived from an EMBL/GenBank/DDBJ whole genome shotgun (WGS) entry which is preliminary data.</text>
</comment>
<accession>A0ABP6DSG6</accession>
<dbReference type="Proteomes" id="UP001501666">
    <property type="component" value="Unassembled WGS sequence"/>
</dbReference>
<protein>
    <recommendedName>
        <fullName evidence="1">DUF305 domain-containing protein</fullName>
    </recommendedName>
</protein>
<name>A0ABP6DSG6_9ACTN</name>
<evidence type="ECO:0000313" key="3">
    <source>
        <dbReference type="Proteomes" id="UP001501666"/>
    </source>
</evidence>
<proteinExistence type="predicted"/>
<dbReference type="Pfam" id="PF03713">
    <property type="entry name" value="DUF305"/>
    <property type="match status" value="1"/>
</dbReference>
<dbReference type="InterPro" id="IPR012347">
    <property type="entry name" value="Ferritin-like"/>
</dbReference>
<reference evidence="3" key="1">
    <citation type="journal article" date="2019" name="Int. J. Syst. Evol. Microbiol.">
        <title>The Global Catalogue of Microorganisms (GCM) 10K type strain sequencing project: providing services to taxonomists for standard genome sequencing and annotation.</title>
        <authorList>
            <consortium name="The Broad Institute Genomics Platform"/>
            <consortium name="The Broad Institute Genome Sequencing Center for Infectious Disease"/>
            <person name="Wu L."/>
            <person name="Ma J."/>
        </authorList>
    </citation>
    <scope>NUCLEOTIDE SEQUENCE [LARGE SCALE GENOMIC DNA]</scope>
    <source>
        <strain evidence="3">JCM 6835</strain>
    </source>
</reference>
<organism evidence="2 3">
    <name type="scientific">Nonomuraea recticatena</name>
    <dbReference type="NCBI Taxonomy" id="46178"/>
    <lineage>
        <taxon>Bacteria</taxon>
        <taxon>Bacillati</taxon>
        <taxon>Actinomycetota</taxon>
        <taxon>Actinomycetes</taxon>
        <taxon>Streptosporangiales</taxon>
        <taxon>Streptosporangiaceae</taxon>
        <taxon>Nonomuraea</taxon>
    </lineage>
</organism>
<evidence type="ECO:0000259" key="1">
    <source>
        <dbReference type="Pfam" id="PF03713"/>
    </source>
</evidence>
<gene>
    <name evidence="2" type="ORF">GCM10010412_015380</name>
</gene>
<dbReference type="EMBL" id="BAAATE010000003">
    <property type="protein sequence ID" value="GAA2649912.1"/>
    <property type="molecule type" value="Genomic_DNA"/>
</dbReference>
<evidence type="ECO:0000313" key="2">
    <source>
        <dbReference type="EMBL" id="GAA2649912.1"/>
    </source>
</evidence>
<dbReference type="InterPro" id="IPR005183">
    <property type="entry name" value="DUF305_CopM-like"/>
</dbReference>
<feature type="domain" description="DUF305" evidence="1">
    <location>
        <begin position="41"/>
        <end position="74"/>
    </location>
</feature>